<evidence type="ECO:0000259" key="3">
    <source>
        <dbReference type="Pfam" id="PF26449"/>
    </source>
</evidence>
<dbReference type="AlphaFoldDB" id="A0A948RU35"/>
<dbReference type="GO" id="GO:0003677">
    <property type="term" value="F:DNA binding"/>
    <property type="evidence" value="ECO:0007669"/>
    <property type="project" value="UniProtKB-KW"/>
</dbReference>
<dbReference type="PANTHER" id="PTHR30121">
    <property type="entry name" value="UNCHARACTERIZED PROTEIN YJGR-RELATED"/>
    <property type="match status" value="1"/>
</dbReference>
<dbReference type="InterPro" id="IPR051162">
    <property type="entry name" value="T4SS_component"/>
</dbReference>
<sequence length="1044" mass="117107">MTDRRDASPWLKTELRAESFLPTQMELLTAQFYIWEVRGRGWIVHPTPVALEPPFVPFPFHWVPRAGRRIDDGCKPTFLSKIAQQFDQLVHGRQDDSLTYNDENLILEEPELETDEDDSPIVELRLSAPPMLKTPREAVIQFLSSLPVAVHPLTFEIVGLSDVITAQITVREPDARFIEQQLRAYFPDVVVTREVEYLRSWWHEAGEASSIIVDFALSNEFMLPLKTFKGFDIDPLIAVVSALSNLQLGEVGILQIMFQPTRHPWAENVMRSVTDHEGKAFFMDAPEITRAAKDKVAHPLFAAVIRIGIKSSYLDRAWDIARALGGSLRNLANPAGNELIPLTNDGYDSDEHEEDLLRRRTRRSGMLLNSEELVTLVHPPSASVRAEKLKRQDRKTRAAPAIATGDGLLLGTNIHAGRSTEVTLSADQRSKHLYTVGASGTGKSTLLLNLIIQDLRNGEGIAVLDPHGDLIDRIIEQVPDERIDDVILFDPADADFPVGFNILSAHSELERTLLSSDLVSVFRRLSTSWGDQMTSVLGNAILAILESSRGGTLLDLRRFLVEKRFREEFLATVQDPDVVYYWRKEFPLLKGTPQVSILTRLDTFLRPKLVRYMVAQKDDRLDFRGMMDQGKIFLARLSQGAIGEENAFLLGTLLVSKLQQTAMSRQELAEAGRRPFYLYIDEFQNFITPTMEQILSGARKYRLGLILAHQDLRQLASKSPEVLNSVISNPYTRICFRVGDQDARRLEDGFASFDATDLQNLSTGQAICRTERAEFDFSLNTAGLPPIDATSVEARRKAIVEQSRAKYARRRDEVEEILRAAAPENTRDLGVPTGAKKPSETIPEPIVRSTYSETEAAKARKAPNHVPALSLPPTQGRGGRQHKYLQELVKRWAGSRDWRATIEEKTLDGLGSVDVALRKGDRSVACEIAVTTDAEHEIENIQKCLAAGFELILLISSDKKTLSKVRSIVFSEFAEESRDRVHICTPEDAFAFLENIEAETAGSNKTVRGYKVNVKYKAVGEQEKSAKRQAVSRVIAKAFSRLKK</sequence>
<protein>
    <submittedName>
        <fullName evidence="4">Type IV secretion system DNA-binding domain-containing protein</fullName>
    </submittedName>
</protein>
<proteinExistence type="predicted"/>
<gene>
    <name evidence="4" type="ORF">KJ970_03675</name>
</gene>
<feature type="region of interest" description="Disordered" evidence="1">
    <location>
        <begin position="827"/>
        <end position="880"/>
    </location>
</feature>
<evidence type="ECO:0000259" key="2">
    <source>
        <dbReference type="Pfam" id="PF12696"/>
    </source>
</evidence>
<keyword evidence="4" id="KW-0238">DNA-binding</keyword>
<dbReference type="CDD" id="cd01127">
    <property type="entry name" value="TrwB_TraG_TraD_VirD4"/>
    <property type="match status" value="1"/>
</dbReference>
<feature type="domain" description="TraD/TraG TraM recognition site" evidence="2">
    <location>
        <begin position="675"/>
        <end position="742"/>
    </location>
</feature>
<dbReference type="PANTHER" id="PTHR30121:SF6">
    <property type="entry name" value="SLR6007 PROTEIN"/>
    <property type="match status" value="1"/>
</dbReference>
<dbReference type="Pfam" id="PF26449">
    <property type="entry name" value="DUF8128"/>
    <property type="match status" value="1"/>
</dbReference>
<accession>A0A948RU35</accession>
<organism evidence="4 5">
    <name type="scientific">Eiseniibacteriota bacterium</name>
    <dbReference type="NCBI Taxonomy" id="2212470"/>
    <lineage>
        <taxon>Bacteria</taxon>
        <taxon>Candidatus Eiseniibacteriota</taxon>
    </lineage>
</organism>
<dbReference type="InterPro" id="IPR032689">
    <property type="entry name" value="TraG-D_C"/>
</dbReference>
<dbReference type="EMBL" id="JAHJDP010000023">
    <property type="protein sequence ID" value="MBU2690001.1"/>
    <property type="molecule type" value="Genomic_DNA"/>
</dbReference>
<evidence type="ECO:0000256" key="1">
    <source>
        <dbReference type="SAM" id="MobiDB-lite"/>
    </source>
</evidence>
<evidence type="ECO:0000313" key="4">
    <source>
        <dbReference type="EMBL" id="MBU2690001.1"/>
    </source>
</evidence>
<name>A0A948RU35_UNCEI</name>
<dbReference type="SUPFAM" id="SSF52540">
    <property type="entry name" value="P-loop containing nucleoside triphosphate hydrolases"/>
    <property type="match status" value="1"/>
</dbReference>
<evidence type="ECO:0000313" key="5">
    <source>
        <dbReference type="Proteomes" id="UP000777784"/>
    </source>
</evidence>
<dbReference type="Gene3D" id="3.40.50.300">
    <property type="entry name" value="P-loop containing nucleotide triphosphate hydrolases"/>
    <property type="match status" value="2"/>
</dbReference>
<comment type="caution">
    <text evidence="4">The sequence shown here is derived from an EMBL/GenBank/DDBJ whole genome shotgun (WGS) entry which is preliminary data.</text>
</comment>
<dbReference type="Proteomes" id="UP000777784">
    <property type="component" value="Unassembled WGS sequence"/>
</dbReference>
<dbReference type="InterPro" id="IPR058441">
    <property type="entry name" value="DUF8128"/>
</dbReference>
<dbReference type="InterPro" id="IPR027417">
    <property type="entry name" value="P-loop_NTPase"/>
</dbReference>
<feature type="domain" description="DUF8128" evidence="3">
    <location>
        <begin position="153"/>
        <end position="271"/>
    </location>
</feature>
<dbReference type="Pfam" id="PF12696">
    <property type="entry name" value="TraG-D_C"/>
    <property type="match status" value="1"/>
</dbReference>
<reference evidence="4" key="1">
    <citation type="submission" date="2021-05" db="EMBL/GenBank/DDBJ databases">
        <title>Energy efficiency and biological interactions define the core microbiome of deep oligotrophic groundwater.</title>
        <authorList>
            <person name="Mehrshad M."/>
            <person name="Lopez-Fernandez M."/>
            <person name="Bell E."/>
            <person name="Bernier-Latmani R."/>
            <person name="Bertilsson S."/>
            <person name="Dopson M."/>
        </authorList>
    </citation>
    <scope>NUCLEOTIDE SEQUENCE</scope>
    <source>
        <strain evidence="4">Modern_marine.mb.64</strain>
    </source>
</reference>